<dbReference type="AlphaFoldDB" id="A0A2S5ZC51"/>
<dbReference type="EMBL" id="PSSX01000004">
    <property type="protein sequence ID" value="PPI84878.1"/>
    <property type="molecule type" value="Genomic_DNA"/>
</dbReference>
<gene>
    <name evidence="7" type="ORF">KEHDKFFH_06630</name>
</gene>
<evidence type="ECO:0000259" key="5">
    <source>
        <dbReference type="PROSITE" id="PS50113"/>
    </source>
</evidence>
<dbReference type="Pfam" id="PF12974">
    <property type="entry name" value="Phosphonate-bd"/>
    <property type="match status" value="1"/>
</dbReference>
<comment type="cofactor">
    <cofactor evidence="1">
        <name>Mg(2+)</name>
        <dbReference type="ChEBI" id="CHEBI:18420"/>
    </cofactor>
</comment>
<dbReference type="SMART" id="SM00267">
    <property type="entry name" value="GGDEF"/>
    <property type="match status" value="1"/>
</dbReference>
<reference evidence="7 8" key="1">
    <citation type="submission" date="2018-01" db="EMBL/GenBank/DDBJ databases">
        <title>Complete genome sequences of the type strains of Marinobacter flavimaris and Marinobacter maroccanus.</title>
        <authorList>
            <person name="Palau M."/>
            <person name="Boujida N."/>
            <person name="Manresa A."/>
            <person name="Minana-Galbis D."/>
        </authorList>
    </citation>
    <scope>NUCLEOTIDE SEQUENCE [LARGE SCALE GENOMIC DNA]</scope>
    <source>
        <strain evidence="7 8">N4</strain>
    </source>
</reference>
<keyword evidence="2" id="KW-1133">Transmembrane helix</keyword>
<evidence type="ECO:0000313" key="7">
    <source>
        <dbReference type="EMBL" id="PPI84878.1"/>
    </source>
</evidence>
<dbReference type="PROSITE" id="PS50113">
    <property type="entry name" value="PAC"/>
    <property type="match status" value="2"/>
</dbReference>
<dbReference type="PROSITE" id="PS50112">
    <property type="entry name" value="PAS"/>
    <property type="match status" value="1"/>
</dbReference>
<proteinExistence type="predicted"/>
<feature type="signal peptide" evidence="3">
    <location>
        <begin position="1"/>
        <end position="26"/>
    </location>
</feature>
<keyword evidence="2" id="KW-0812">Transmembrane</keyword>
<protein>
    <submittedName>
        <fullName evidence="7">Diguanylate cyclase</fullName>
    </submittedName>
</protein>
<dbReference type="Gene3D" id="3.30.70.270">
    <property type="match status" value="1"/>
</dbReference>
<dbReference type="PANTHER" id="PTHR44757:SF2">
    <property type="entry name" value="BIOFILM ARCHITECTURE MAINTENANCE PROTEIN MBAA"/>
    <property type="match status" value="1"/>
</dbReference>
<dbReference type="Pfam" id="PF13426">
    <property type="entry name" value="PAS_9"/>
    <property type="match status" value="2"/>
</dbReference>
<dbReference type="PROSITE" id="PS50887">
    <property type="entry name" value="GGDEF"/>
    <property type="match status" value="1"/>
</dbReference>
<evidence type="ECO:0000259" key="6">
    <source>
        <dbReference type="PROSITE" id="PS50887"/>
    </source>
</evidence>
<dbReference type="Proteomes" id="UP000239917">
    <property type="component" value="Unassembled WGS sequence"/>
</dbReference>
<feature type="domain" description="GGDEF" evidence="6">
    <location>
        <begin position="622"/>
        <end position="756"/>
    </location>
</feature>
<evidence type="ECO:0000259" key="4">
    <source>
        <dbReference type="PROSITE" id="PS50112"/>
    </source>
</evidence>
<dbReference type="OrthoDB" id="73375at2"/>
<name>A0A2S5ZC51_9GAMM</name>
<dbReference type="NCBIfam" id="TIGR00229">
    <property type="entry name" value="sensory_box"/>
    <property type="match status" value="2"/>
</dbReference>
<dbReference type="SUPFAM" id="SSF55073">
    <property type="entry name" value="Nucleotide cyclase"/>
    <property type="match status" value="1"/>
</dbReference>
<dbReference type="PANTHER" id="PTHR44757">
    <property type="entry name" value="DIGUANYLATE CYCLASE DGCP"/>
    <property type="match status" value="1"/>
</dbReference>
<sequence>MNVRRCVFSLLLLIATELLAIAEVNADETLTLGVFAYRPDHVLQERYQPLADHLSRETGIRIRLEVLNQENMSRAIAANRLDLFLTNPSHFLLIRSERSLTGVLATLVRRSGESSTASLGGVIFTRAGRNDIEHLADVRDKTIASPGVHFLGGYQTQVLELLDAGIDIRRVNLIRFLGTHDRVVRSVLSGDADVGFIRTSILEQLAQTDPDLFTRVKVLNRQRLAGFPYVVSTRLYPEWPLVALPHVNERAVRRIASALFAIEPEDDVALAVGIAGFSPPADYQSVEYLARTLRVPPYDQVPQLTWVDALHQYRLWVFTILILVMLLVATSLWLGRSKRQLASEQRRLRQLIRSWPQAALLIQGGLFSDTNRASVDLLRYTSSESLIGKDLAVFSPEYQPDGQISRQKLAPMLARVSEGQVEQCEWVLNRSDGTEVWVELTMAPVHTEDEPEALILCSLYDITRRKRAEQRQRLAASVFEYAREAIFITDNHGIVIDANDAYLAITGRPRNRAIGRLPPLPVDEGTGIFASARSQGFWSGEFASIRNDGEPITLAVTLSSVRSDHGEISHFVGIFSDISRLKEQERKLRVMAHYDALTGLPNRVLFADRLQQAMALTRRQSGKLAVVYIDLDEFKPVNDAFGHEAGDQLLVEIATRMRAELREEDTLARLGGDEFAAIVMNVQDDASLESLLVRLLARVAEPVWVADHSVEVSASIGYTLFPQVGDLDGDQLLRQADQAMYQAKHEGRNRYVRFAEPFA</sequence>
<dbReference type="InterPro" id="IPR043128">
    <property type="entry name" value="Rev_trsase/Diguanyl_cyclase"/>
</dbReference>
<feature type="domain" description="PAC" evidence="5">
    <location>
        <begin position="538"/>
        <end position="590"/>
    </location>
</feature>
<dbReference type="InterPro" id="IPR000160">
    <property type="entry name" value="GGDEF_dom"/>
</dbReference>
<comment type="caution">
    <text evidence="7">The sequence shown here is derived from an EMBL/GenBank/DDBJ whole genome shotgun (WGS) entry which is preliminary data.</text>
</comment>
<organism evidence="7 8">
    <name type="scientific">Marinobacter maroccanus</name>
    <dbReference type="NCBI Taxonomy" id="2055143"/>
    <lineage>
        <taxon>Bacteria</taxon>
        <taxon>Pseudomonadati</taxon>
        <taxon>Pseudomonadota</taxon>
        <taxon>Gammaproteobacteria</taxon>
        <taxon>Pseudomonadales</taxon>
        <taxon>Marinobacteraceae</taxon>
        <taxon>Marinobacter</taxon>
    </lineage>
</organism>
<dbReference type="Pfam" id="PF00990">
    <property type="entry name" value="GGDEF"/>
    <property type="match status" value="1"/>
</dbReference>
<dbReference type="Gene3D" id="3.40.190.10">
    <property type="entry name" value="Periplasmic binding protein-like II"/>
    <property type="match status" value="2"/>
</dbReference>
<dbReference type="SUPFAM" id="SSF53850">
    <property type="entry name" value="Periplasmic binding protein-like II"/>
    <property type="match status" value="1"/>
</dbReference>
<dbReference type="InterPro" id="IPR052155">
    <property type="entry name" value="Biofilm_reg_signaling"/>
</dbReference>
<dbReference type="Gene3D" id="3.30.450.20">
    <property type="entry name" value="PAS domain"/>
    <property type="match status" value="2"/>
</dbReference>
<dbReference type="InterPro" id="IPR000700">
    <property type="entry name" value="PAS-assoc_C"/>
</dbReference>
<evidence type="ECO:0000256" key="2">
    <source>
        <dbReference type="SAM" id="Phobius"/>
    </source>
</evidence>
<dbReference type="InterPro" id="IPR000014">
    <property type="entry name" value="PAS"/>
</dbReference>
<keyword evidence="3" id="KW-0732">Signal</keyword>
<dbReference type="SMART" id="SM00086">
    <property type="entry name" value="PAC"/>
    <property type="match status" value="2"/>
</dbReference>
<dbReference type="NCBIfam" id="TIGR00254">
    <property type="entry name" value="GGDEF"/>
    <property type="match status" value="1"/>
</dbReference>
<dbReference type="InterPro" id="IPR035965">
    <property type="entry name" value="PAS-like_dom_sf"/>
</dbReference>
<dbReference type="SMART" id="SM00091">
    <property type="entry name" value="PAS"/>
    <property type="match status" value="2"/>
</dbReference>
<dbReference type="GO" id="GO:0003824">
    <property type="term" value="F:catalytic activity"/>
    <property type="evidence" value="ECO:0007669"/>
    <property type="project" value="UniProtKB-ARBA"/>
</dbReference>
<accession>A0A2S5ZC51</accession>
<feature type="transmembrane region" description="Helical" evidence="2">
    <location>
        <begin position="313"/>
        <end position="334"/>
    </location>
</feature>
<dbReference type="SUPFAM" id="SSF55785">
    <property type="entry name" value="PYP-like sensor domain (PAS domain)"/>
    <property type="match status" value="2"/>
</dbReference>
<dbReference type="CDD" id="cd00130">
    <property type="entry name" value="PAS"/>
    <property type="match status" value="2"/>
</dbReference>
<dbReference type="InterPro" id="IPR029787">
    <property type="entry name" value="Nucleotide_cyclase"/>
</dbReference>
<feature type="domain" description="PAS" evidence="4">
    <location>
        <begin position="471"/>
        <end position="516"/>
    </location>
</feature>
<dbReference type="RefSeq" id="WP_104321184.1">
    <property type="nucleotide sequence ID" value="NZ_PSSX01000004.1"/>
</dbReference>
<dbReference type="InterPro" id="IPR001610">
    <property type="entry name" value="PAC"/>
</dbReference>
<keyword evidence="8" id="KW-1185">Reference proteome</keyword>
<feature type="domain" description="PAC" evidence="5">
    <location>
        <begin position="422"/>
        <end position="474"/>
    </location>
</feature>
<keyword evidence="2" id="KW-0472">Membrane</keyword>
<evidence type="ECO:0000313" key="8">
    <source>
        <dbReference type="Proteomes" id="UP000239917"/>
    </source>
</evidence>
<evidence type="ECO:0000256" key="1">
    <source>
        <dbReference type="ARBA" id="ARBA00001946"/>
    </source>
</evidence>
<evidence type="ECO:0000256" key="3">
    <source>
        <dbReference type="SAM" id="SignalP"/>
    </source>
</evidence>
<feature type="chain" id="PRO_5015559190" evidence="3">
    <location>
        <begin position="27"/>
        <end position="759"/>
    </location>
</feature>
<dbReference type="CDD" id="cd01949">
    <property type="entry name" value="GGDEF"/>
    <property type="match status" value="1"/>
</dbReference>
<dbReference type="FunFam" id="3.30.70.270:FF:000001">
    <property type="entry name" value="Diguanylate cyclase domain protein"/>
    <property type="match status" value="1"/>
</dbReference>